<dbReference type="GO" id="GO:0009380">
    <property type="term" value="C:excinuclease repair complex"/>
    <property type="evidence" value="ECO:0007669"/>
    <property type="project" value="TreeGrafter"/>
</dbReference>
<dbReference type="InterPro" id="IPR035901">
    <property type="entry name" value="GIY-YIG_endonuc_sf"/>
</dbReference>
<protein>
    <recommendedName>
        <fullName evidence="6">Excinuclease ABC subunit C</fullName>
    </recommendedName>
</protein>
<dbReference type="InterPro" id="IPR000305">
    <property type="entry name" value="GIY-YIG_endonuc"/>
</dbReference>
<feature type="domain" description="UvrC family homology region profile" evidence="3">
    <location>
        <begin position="166"/>
        <end position="367"/>
    </location>
</feature>
<dbReference type="InterPro" id="IPR036876">
    <property type="entry name" value="UVR_dom_sf"/>
</dbReference>
<dbReference type="InterPro" id="IPR001162">
    <property type="entry name" value="UvrC_RNase_H_dom"/>
</dbReference>
<dbReference type="SMART" id="SM00465">
    <property type="entry name" value="GIYc"/>
    <property type="match status" value="1"/>
</dbReference>
<dbReference type="PROSITE" id="PS50164">
    <property type="entry name" value="GIY_YIG"/>
    <property type="match status" value="1"/>
</dbReference>
<dbReference type="InterPro" id="IPR050066">
    <property type="entry name" value="UvrABC_protein_C"/>
</dbReference>
<proteinExistence type="predicted"/>
<dbReference type="GO" id="GO:0009381">
    <property type="term" value="F:excinuclease ABC activity"/>
    <property type="evidence" value="ECO:0007669"/>
    <property type="project" value="InterPro"/>
</dbReference>
<dbReference type="PROSITE" id="PS50151">
    <property type="entry name" value="UVR"/>
    <property type="match status" value="1"/>
</dbReference>
<organism evidence="4 5">
    <name type="scientific">Candidatus Roizmanbacteria bacterium RIFOXYA1_FULL_41_12</name>
    <dbReference type="NCBI Taxonomy" id="1802082"/>
    <lineage>
        <taxon>Bacteria</taxon>
        <taxon>Candidatus Roizmaniibacteriota</taxon>
    </lineage>
</organism>
<dbReference type="SUPFAM" id="SSF82771">
    <property type="entry name" value="GIY-YIG endonuclease"/>
    <property type="match status" value="1"/>
</dbReference>
<reference evidence="4 5" key="1">
    <citation type="journal article" date="2016" name="Nat. Commun.">
        <title>Thousands of microbial genomes shed light on interconnected biogeochemical processes in an aquifer system.</title>
        <authorList>
            <person name="Anantharaman K."/>
            <person name="Brown C.T."/>
            <person name="Hug L.A."/>
            <person name="Sharon I."/>
            <person name="Castelle C.J."/>
            <person name="Probst A.J."/>
            <person name="Thomas B.C."/>
            <person name="Singh A."/>
            <person name="Wilkins M.J."/>
            <person name="Karaoz U."/>
            <person name="Brodie E.L."/>
            <person name="Williams K.H."/>
            <person name="Hubbard S.S."/>
            <person name="Banfield J.F."/>
        </authorList>
    </citation>
    <scope>NUCLEOTIDE SEQUENCE [LARGE SCALE GENOMIC DNA]</scope>
</reference>
<dbReference type="PROSITE" id="PS50165">
    <property type="entry name" value="UVRC"/>
    <property type="match status" value="1"/>
</dbReference>
<dbReference type="Pfam" id="PF01541">
    <property type="entry name" value="GIY-YIG"/>
    <property type="match status" value="1"/>
</dbReference>
<evidence type="ECO:0000313" key="5">
    <source>
        <dbReference type="Proteomes" id="UP000178450"/>
    </source>
</evidence>
<feature type="domain" description="GIY-YIG" evidence="2">
    <location>
        <begin position="17"/>
        <end position="94"/>
    </location>
</feature>
<accession>A0A1F7K9V8</accession>
<dbReference type="PANTHER" id="PTHR30562:SF1">
    <property type="entry name" value="UVRABC SYSTEM PROTEIN C"/>
    <property type="match status" value="1"/>
</dbReference>
<evidence type="ECO:0000259" key="1">
    <source>
        <dbReference type="PROSITE" id="PS50151"/>
    </source>
</evidence>
<dbReference type="InterPro" id="IPR038476">
    <property type="entry name" value="UvrC_RNase_H_dom_sf"/>
</dbReference>
<dbReference type="CDD" id="cd10434">
    <property type="entry name" value="GIY-YIG_UvrC_Cho"/>
    <property type="match status" value="1"/>
</dbReference>
<evidence type="ECO:0000259" key="2">
    <source>
        <dbReference type="PROSITE" id="PS50164"/>
    </source>
</evidence>
<dbReference type="Pfam" id="PF08459">
    <property type="entry name" value="UvrC_RNaseH_dom"/>
    <property type="match status" value="1"/>
</dbReference>
<evidence type="ECO:0000313" key="4">
    <source>
        <dbReference type="EMBL" id="OGK64658.1"/>
    </source>
</evidence>
<dbReference type="Gene3D" id="3.30.420.340">
    <property type="entry name" value="UvrC, RNAse H endonuclease domain"/>
    <property type="match status" value="1"/>
</dbReference>
<dbReference type="SUPFAM" id="SSF46600">
    <property type="entry name" value="C-terminal UvrC-binding domain of UvrB"/>
    <property type="match status" value="1"/>
</dbReference>
<dbReference type="Pfam" id="PF02151">
    <property type="entry name" value="UVR"/>
    <property type="match status" value="1"/>
</dbReference>
<evidence type="ECO:0000259" key="3">
    <source>
        <dbReference type="PROSITE" id="PS50165"/>
    </source>
</evidence>
<comment type="caution">
    <text evidence="4">The sequence shown here is derived from an EMBL/GenBank/DDBJ whole genome shotgun (WGS) entry which is preliminary data.</text>
</comment>
<sequence>MAILKKDTPQLYSLIPKGSGVYGFLNERQKPIYIGKANDLRERIKQHFTDKVHPKEKLITENTHSIRLYETNSELAALILESNLIKQYQPKYNAVLLDDKSRLYIALSKGTYNKVLLVRKRDLKPTEFRFVFGPLSSMATAKLLLRKLRQAIPYCAEKRMGLRPCFYSHIGLCQPCPNSIAKLEKAAQTALRRQYQRNIRRLINVFKGRGRRILSELKTELKQLSQQENYEQALVLRDRINYLDTLFQRKLEYTDRLTEPNYIKELRIKESEALQTALGLIRLIRVECYDVSNLNFKEATASMVVFEKGEAVSEQYRRFKIKGRAIFDPEMLSEVLSRRFMHQEWAIPDLLVIDGGLPQLLKIKTLFKKQDSQNQPLIVGFAKRPDRLIVPKGNGLQTLNLDKFPEALNYLQRMRNEAHRFAKKYHLHLRQKQFKKLLNSVK</sequence>
<dbReference type="PANTHER" id="PTHR30562">
    <property type="entry name" value="UVRC/OXIDOREDUCTASE"/>
    <property type="match status" value="1"/>
</dbReference>
<dbReference type="Gene3D" id="3.40.1440.10">
    <property type="entry name" value="GIY-YIG endonuclease"/>
    <property type="match status" value="1"/>
</dbReference>
<dbReference type="Proteomes" id="UP000178450">
    <property type="component" value="Unassembled WGS sequence"/>
</dbReference>
<dbReference type="EMBL" id="MGBG01000018">
    <property type="protein sequence ID" value="OGK64658.1"/>
    <property type="molecule type" value="Genomic_DNA"/>
</dbReference>
<dbReference type="InterPro" id="IPR001943">
    <property type="entry name" value="UVR_dom"/>
</dbReference>
<dbReference type="AlphaFoldDB" id="A0A1F7K9V8"/>
<dbReference type="InterPro" id="IPR047296">
    <property type="entry name" value="GIY-YIG_UvrC_Cho"/>
</dbReference>
<feature type="domain" description="UVR" evidence="1">
    <location>
        <begin position="211"/>
        <end position="246"/>
    </location>
</feature>
<evidence type="ECO:0008006" key="6">
    <source>
        <dbReference type="Google" id="ProtNLM"/>
    </source>
</evidence>
<gene>
    <name evidence="4" type="ORF">A2209_03660</name>
</gene>
<name>A0A1F7K9V8_9BACT</name>
<dbReference type="GO" id="GO:0006289">
    <property type="term" value="P:nucleotide-excision repair"/>
    <property type="evidence" value="ECO:0007669"/>
    <property type="project" value="InterPro"/>
</dbReference>